<dbReference type="GO" id="GO:0005524">
    <property type="term" value="F:ATP binding"/>
    <property type="evidence" value="ECO:0007669"/>
    <property type="project" value="InterPro"/>
</dbReference>
<evidence type="ECO:0000256" key="4">
    <source>
        <dbReference type="ARBA" id="ARBA00023204"/>
    </source>
</evidence>
<organism evidence="8 9">
    <name type="scientific">Cinara cedri</name>
    <dbReference type="NCBI Taxonomy" id="506608"/>
    <lineage>
        <taxon>Eukaryota</taxon>
        <taxon>Metazoa</taxon>
        <taxon>Ecdysozoa</taxon>
        <taxon>Arthropoda</taxon>
        <taxon>Hexapoda</taxon>
        <taxon>Insecta</taxon>
        <taxon>Pterygota</taxon>
        <taxon>Neoptera</taxon>
        <taxon>Paraneoptera</taxon>
        <taxon>Hemiptera</taxon>
        <taxon>Sternorrhyncha</taxon>
        <taxon>Aphidomorpha</taxon>
        <taxon>Aphidoidea</taxon>
        <taxon>Aphididae</taxon>
        <taxon>Lachninae</taxon>
        <taxon>Cinara</taxon>
    </lineage>
</organism>
<dbReference type="PROSITE" id="PS00058">
    <property type="entry name" value="DNA_MISMATCH_REPAIR_1"/>
    <property type="match status" value="1"/>
</dbReference>
<sequence length="672" mass="76221">MDHQVPIVRKLAEDVVNRIAAGEVIQRPANALKELLENSLDAKSTNIQVTLKNGGLKFLQIQDNGTGIRTEDLGIVCERFTTSKLQQFEDLTSISTYGFRGEALASISHVAHLTITTKTNGALCAYKASYMDGKLKAPPKSCAGNIGTIITVEDLFYNIATRKKSMKSFNEEHLKVVEVVSRYAIHNPLVGFTVKKQGESLTEVKTNQDSSHINNIQAIYGSTISRALLEIDTYCNILKVKIKGYVSNPNFSAKKQIFILFINNRLVDSQGLRKAIDQVYSIYLAKGSHPFVYLSLNLDPLNVDVNVHPTKHEVHFLHEDKVIDKVVDAIQEKLSGTNTSRTFYTQTRLPGSSDTSIDKSNEKKEIKENEESKVTINVSQNKMVRTDCSEQKIDKFLETSNSSMLMLPKSKSDAIITRREIKLSSILSLRKDIENHCNETLQTIFQNHKYVGAASPTWTLFQHDTNLYICNSNKVLQEMFYQIMMYEFGNFGVIKFSNALPIYELILIALEQPESGYQGEDKPKEELARDATEILISRASMLNDYFSMEFDTDANILSIPLLLEGFLPDLNGLPLYLLRLASEVDWSAEKECFMSFCRETAKFYVLHPWKQYCSNTEDISDTLSDNNWAWCLEHVLYPSLRKSFQPPRKFLEDGTLLQIASLPEMYKVFERC</sequence>
<evidence type="ECO:0000313" key="8">
    <source>
        <dbReference type="EMBL" id="VVC28541.1"/>
    </source>
</evidence>
<dbReference type="FunFam" id="3.30.565.10:FF:000109">
    <property type="entry name" value="Related to MLH1-DNA mismatch repair protein"/>
    <property type="match status" value="1"/>
</dbReference>
<dbReference type="InterPro" id="IPR014721">
    <property type="entry name" value="Ribsml_uS5_D2-typ_fold_subgr"/>
</dbReference>
<feature type="compositionally biased region" description="Polar residues" evidence="6">
    <location>
        <begin position="345"/>
        <end position="355"/>
    </location>
</feature>
<dbReference type="GO" id="GO:0032389">
    <property type="term" value="C:MutLalpha complex"/>
    <property type="evidence" value="ECO:0007669"/>
    <property type="project" value="TreeGrafter"/>
</dbReference>
<dbReference type="Proteomes" id="UP000325440">
    <property type="component" value="Unassembled WGS sequence"/>
</dbReference>
<dbReference type="GO" id="GO:0140664">
    <property type="term" value="F:ATP-dependent DNA damage sensor activity"/>
    <property type="evidence" value="ECO:0007669"/>
    <property type="project" value="InterPro"/>
</dbReference>
<reference evidence="8 9" key="1">
    <citation type="submission" date="2019-08" db="EMBL/GenBank/DDBJ databases">
        <authorList>
            <person name="Alioto T."/>
            <person name="Alioto T."/>
            <person name="Gomez Garrido J."/>
        </authorList>
    </citation>
    <scope>NUCLEOTIDE SEQUENCE [LARGE SCALE GENOMIC DNA]</scope>
</reference>
<dbReference type="Pfam" id="PF13589">
    <property type="entry name" value="HATPase_c_3"/>
    <property type="match status" value="1"/>
</dbReference>
<evidence type="ECO:0000259" key="7">
    <source>
        <dbReference type="SMART" id="SM01340"/>
    </source>
</evidence>
<dbReference type="AlphaFoldDB" id="A0A5E4MAV6"/>
<dbReference type="Gene3D" id="3.30.565.10">
    <property type="entry name" value="Histidine kinase-like ATPase, C-terminal domain"/>
    <property type="match status" value="1"/>
</dbReference>
<dbReference type="SUPFAM" id="SSF54211">
    <property type="entry name" value="Ribosomal protein S5 domain 2-like"/>
    <property type="match status" value="1"/>
</dbReference>
<dbReference type="FunFam" id="3.30.230.10:FF:000014">
    <property type="entry name" value="DNA mismatch repair protein Mlh1"/>
    <property type="match status" value="1"/>
</dbReference>
<name>A0A5E4MAV6_9HEMI</name>
<feature type="compositionally biased region" description="Basic and acidic residues" evidence="6">
    <location>
        <begin position="356"/>
        <end position="368"/>
    </location>
</feature>
<comment type="subcellular location">
    <subcellularLocation>
        <location evidence="1">Nucleus</location>
    </subcellularLocation>
</comment>
<gene>
    <name evidence="8" type="ORF">CINCED_3A006009</name>
</gene>
<protein>
    <submittedName>
        <fullName evidence="8">DNA mismatch repair protein, C-terminal,DNA mismatch repair protein family,DNA mismatch repair</fullName>
    </submittedName>
</protein>
<evidence type="ECO:0000256" key="2">
    <source>
        <dbReference type="ARBA" id="ARBA00006082"/>
    </source>
</evidence>
<dbReference type="CDD" id="cd16926">
    <property type="entry name" value="HATPase_MutL-MLH-PMS-like"/>
    <property type="match status" value="1"/>
</dbReference>
<dbReference type="GO" id="GO:0016887">
    <property type="term" value="F:ATP hydrolysis activity"/>
    <property type="evidence" value="ECO:0007669"/>
    <property type="project" value="InterPro"/>
</dbReference>
<dbReference type="GO" id="GO:0006298">
    <property type="term" value="P:mismatch repair"/>
    <property type="evidence" value="ECO:0007669"/>
    <property type="project" value="InterPro"/>
</dbReference>
<dbReference type="SUPFAM" id="SSF55874">
    <property type="entry name" value="ATPase domain of HSP90 chaperone/DNA topoisomerase II/histidine kinase"/>
    <property type="match status" value="1"/>
</dbReference>
<keyword evidence="3" id="KW-0227">DNA damage</keyword>
<keyword evidence="4" id="KW-0234">DNA repair</keyword>
<evidence type="ECO:0000256" key="5">
    <source>
        <dbReference type="ARBA" id="ARBA00023242"/>
    </source>
</evidence>
<feature type="domain" description="DNA mismatch repair protein S5" evidence="7">
    <location>
        <begin position="216"/>
        <end position="335"/>
    </location>
</feature>
<dbReference type="InterPro" id="IPR038973">
    <property type="entry name" value="MutL/Mlh/Pms-like"/>
</dbReference>
<dbReference type="EMBL" id="CABPRJ010000481">
    <property type="protein sequence ID" value="VVC28541.1"/>
    <property type="molecule type" value="Genomic_DNA"/>
</dbReference>
<dbReference type="Pfam" id="PF16413">
    <property type="entry name" value="Mlh1_C"/>
    <property type="match status" value="1"/>
</dbReference>
<dbReference type="SMART" id="SM01340">
    <property type="entry name" value="DNA_mis_repair"/>
    <property type="match status" value="1"/>
</dbReference>
<comment type="similarity">
    <text evidence="2">Belongs to the DNA mismatch repair MutL/HexB family.</text>
</comment>
<dbReference type="Gene3D" id="3.30.230.10">
    <property type="match status" value="1"/>
</dbReference>
<dbReference type="InterPro" id="IPR013507">
    <property type="entry name" value="DNA_mismatch_S5_2-like"/>
</dbReference>
<dbReference type="PANTHER" id="PTHR10073:SF12">
    <property type="entry name" value="DNA MISMATCH REPAIR PROTEIN MLH1"/>
    <property type="match status" value="1"/>
</dbReference>
<dbReference type="Pfam" id="PF01119">
    <property type="entry name" value="DNA_mis_repair"/>
    <property type="match status" value="1"/>
</dbReference>
<keyword evidence="5" id="KW-0539">Nucleus</keyword>
<feature type="region of interest" description="Disordered" evidence="6">
    <location>
        <begin position="345"/>
        <end position="368"/>
    </location>
</feature>
<dbReference type="InterPro" id="IPR002099">
    <property type="entry name" value="MutL/Mlh/PMS"/>
</dbReference>
<evidence type="ECO:0000256" key="1">
    <source>
        <dbReference type="ARBA" id="ARBA00004123"/>
    </source>
</evidence>
<dbReference type="PANTHER" id="PTHR10073">
    <property type="entry name" value="DNA MISMATCH REPAIR PROTEIN MLH, PMS, MUTL"/>
    <property type="match status" value="1"/>
</dbReference>
<dbReference type="InterPro" id="IPR032189">
    <property type="entry name" value="Mlh1_C"/>
</dbReference>
<evidence type="ECO:0000313" key="9">
    <source>
        <dbReference type="Proteomes" id="UP000325440"/>
    </source>
</evidence>
<evidence type="ECO:0000256" key="3">
    <source>
        <dbReference type="ARBA" id="ARBA00022763"/>
    </source>
</evidence>
<evidence type="ECO:0000256" key="6">
    <source>
        <dbReference type="SAM" id="MobiDB-lite"/>
    </source>
</evidence>
<keyword evidence="9" id="KW-1185">Reference proteome</keyword>
<dbReference type="OrthoDB" id="10263226at2759"/>
<dbReference type="NCBIfam" id="TIGR00585">
    <property type="entry name" value="mutl"/>
    <property type="match status" value="1"/>
</dbReference>
<dbReference type="InterPro" id="IPR036890">
    <property type="entry name" value="HATPase_C_sf"/>
</dbReference>
<dbReference type="InterPro" id="IPR014762">
    <property type="entry name" value="DNA_mismatch_repair_CS"/>
</dbReference>
<proteinExistence type="inferred from homology"/>
<dbReference type="InterPro" id="IPR020568">
    <property type="entry name" value="Ribosomal_Su5_D2-typ_SF"/>
</dbReference>
<accession>A0A5E4MAV6</accession>
<dbReference type="GO" id="GO:0030983">
    <property type="term" value="F:mismatched DNA binding"/>
    <property type="evidence" value="ECO:0007669"/>
    <property type="project" value="InterPro"/>
</dbReference>
<dbReference type="CDD" id="cd03483">
    <property type="entry name" value="MutL_Trans_MLH1"/>
    <property type="match status" value="1"/>
</dbReference>